<dbReference type="PROSITE" id="PS51285">
    <property type="entry name" value="AGC_KINASE_CTER"/>
    <property type="match status" value="1"/>
</dbReference>
<dbReference type="AlphaFoldDB" id="A0A1Y2FI75"/>
<accession>A0A1Y2FI75</accession>
<organism evidence="9 10">
    <name type="scientific">Protomyces lactucae-debilis</name>
    <dbReference type="NCBI Taxonomy" id="2754530"/>
    <lineage>
        <taxon>Eukaryota</taxon>
        <taxon>Fungi</taxon>
        <taxon>Dikarya</taxon>
        <taxon>Ascomycota</taxon>
        <taxon>Taphrinomycotina</taxon>
        <taxon>Taphrinomycetes</taxon>
        <taxon>Taphrinales</taxon>
        <taxon>Protomycetaceae</taxon>
        <taxon>Protomyces</taxon>
    </lineage>
</organism>
<dbReference type="InterPro" id="IPR011009">
    <property type="entry name" value="Kinase-like_dom_sf"/>
</dbReference>
<dbReference type="Proteomes" id="UP000193685">
    <property type="component" value="Unassembled WGS sequence"/>
</dbReference>
<dbReference type="RefSeq" id="XP_040725937.1">
    <property type="nucleotide sequence ID" value="XM_040867651.1"/>
</dbReference>
<dbReference type="FunFam" id="3.30.200.20:FF:000222">
    <property type="entry name" value="Serine/threonine-protein kinase psk1"/>
    <property type="match status" value="1"/>
</dbReference>
<reference evidence="9 10" key="1">
    <citation type="submission" date="2016-07" db="EMBL/GenBank/DDBJ databases">
        <title>Pervasive Adenine N6-methylation of Active Genes in Fungi.</title>
        <authorList>
            <consortium name="DOE Joint Genome Institute"/>
            <person name="Mondo S.J."/>
            <person name="Dannebaum R.O."/>
            <person name="Kuo R.C."/>
            <person name="Labutti K."/>
            <person name="Haridas S."/>
            <person name="Kuo A."/>
            <person name="Salamov A."/>
            <person name="Ahrendt S.R."/>
            <person name="Lipzen A."/>
            <person name="Sullivan W."/>
            <person name="Andreopoulos W.B."/>
            <person name="Clum A."/>
            <person name="Lindquist E."/>
            <person name="Daum C."/>
            <person name="Ramamoorthy G.K."/>
            <person name="Gryganskyi A."/>
            <person name="Culley D."/>
            <person name="Magnuson J.K."/>
            <person name="James T.Y."/>
            <person name="O'Malley M.A."/>
            <person name="Stajich J.E."/>
            <person name="Spatafora J.W."/>
            <person name="Visel A."/>
            <person name="Grigoriev I.V."/>
        </authorList>
    </citation>
    <scope>NUCLEOTIDE SEQUENCE [LARGE SCALE GENOMIC DNA]</scope>
    <source>
        <strain evidence="9 10">12-1054</strain>
    </source>
</reference>
<dbReference type="GeneID" id="63784250"/>
<evidence type="ECO:0000313" key="9">
    <source>
        <dbReference type="EMBL" id="ORY83642.1"/>
    </source>
</evidence>
<evidence type="ECO:0000313" key="10">
    <source>
        <dbReference type="Proteomes" id="UP000193685"/>
    </source>
</evidence>
<dbReference type="GO" id="GO:0005524">
    <property type="term" value="F:ATP binding"/>
    <property type="evidence" value="ECO:0007669"/>
    <property type="project" value="UniProtKB-KW"/>
</dbReference>
<name>A0A1Y2FI75_PROLT</name>
<dbReference type="SMART" id="SM00133">
    <property type="entry name" value="S_TK_X"/>
    <property type="match status" value="1"/>
</dbReference>
<feature type="domain" description="AGC-kinase C-terminal" evidence="8">
    <location>
        <begin position="267"/>
        <end position="349"/>
    </location>
</feature>
<proteinExistence type="predicted"/>
<gene>
    <name evidence="9" type="ORF">BCR37DRAFT_345959</name>
</gene>
<dbReference type="Gene3D" id="1.10.510.10">
    <property type="entry name" value="Transferase(Phosphotransferase) domain 1"/>
    <property type="match status" value="1"/>
</dbReference>
<dbReference type="PROSITE" id="PS50011">
    <property type="entry name" value="PROTEIN_KINASE_DOM"/>
    <property type="match status" value="1"/>
</dbReference>
<dbReference type="EMBL" id="MCFI01000007">
    <property type="protein sequence ID" value="ORY83642.1"/>
    <property type="molecule type" value="Genomic_DNA"/>
</dbReference>
<keyword evidence="3" id="KW-0808">Transferase</keyword>
<dbReference type="InterPro" id="IPR045270">
    <property type="entry name" value="STKc_AGC"/>
</dbReference>
<evidence type="ECO:0000256" key="3">
    <source>
        <dbReference type="ARBA" id="ARBA00022679"/>
    </source>
</evidence>
<dbReference type="Pfam" id="PF00069">
    <property type="entry name" value="Pkinase"/>
    <property type="match status" value="1"/>
</dbReference>
<dbReference type="SMART" id="SM00220">
    <property type="entry name" value="S_TKc"/>
    <property type="match status" value="1"/>
</dbReference>
<dbReference type="FunFam" id="1.10.510.10:FF:000048">
    <property type="entry name" value="Protein kinase C"/>
    <property type="match status" value="1"/>
</dbReference>
<evidence type="ECO:0000259" key="8">
    <source>
        <dbReference type="PROSITE" id="PS51285"/>
    </source>
</evidence>
<dbReference type="OrthoDB" id="63267at2759"/>
<keyword evidence="6" id="KW-0067">ATP-binding</keyword>
<dbReference type="InterPro" id="IPR000719">
    <property type="entry name" value="Prot_kinase_dom"/>
</dbReference>
<feature type="domain" description="Protein kinase" evidence="7">
    <location>
        <begin position="8"/>
        <end position="266"/>
    </location>
</feature>
<dbReference type="Gene3D" id="3.30.200.20">
    <property type="entry name" value="Phosphorylase Kinase, domain 1"/>
    <property type="match status" value="1"/>
</dbReference>
<comment type="caution">
    <text evidence="9">The sequence shown here is derived from an EMBL/GenBank/DDBJ whole genome shotgun (WGS) entry which is preliminary data.</text>
</comment>
<evidence type="ECO:0000256" key="1">
    <source>
        <dbReference type="ARBA" id="ARBA00022527"/>
    </source>
</evidence>
<dbReference type="OMA" id="KGSIFAM"/>
<sequence>MRHSADDFEPLKVLGKGGYGKVMLVKQKSTGRLFAQKQLKKASMIIRAKTIEYTKSERQILEDVRHPFIVKLFYAFQDHHKLYLILEYAEGGELWTHLETEKMFSEQVAAFYVAELVLALSHLHAQGIIYRDLKPENCLLDREGHLILTDFGISKVAEDGAECRSFCGTTEYMCPEMLLEQPYTLAADYWSLGVLLFELCAGHPPFSGNNKKKVQDKILSSKLTLPFYMSAEAKDLIGKLLKKVPKVRLGARGAEDVPVIKAHRFFRKLDWRKLEQRALDPPIQPIITDPILAENFAAEFTSMPLNTPISHETKTAAGVAIPSEPVIAEDSLTFDKFTFVASPNFFQQAGMC</sequence>
<keyword evidence="5 9" id="KW-0418">Kinase</keyword>
<dbReference type="GO" id="GO:0004674">
    <property type="term" value="F:protein serine/threonine kinase activity"/>
    <property type="evidence" value="ECO:0007669"/>
    <property type="project" value="UniProtKB-KW"/>
</dbReference>
<dbReference type="InterPro" id="IPR000961">
    <property type="entry name" value="AGC-kinase_C"/>
</dbReference>
<evidence type="ECO:0000256" key="2">
    <source>
        <dbReference type="ARBA" id="ARBA00022553"/>
    </source>
</evidence>
<keyword evidence="2" id="KW-0597">Phosphoprotein</keyword>
<keyword evidence="1" id="KW-0723">Serine/threonine-protein kinase</keyword>
<dbReference type="SUPFAM" id="SSF56112">
    <property type="entry name" value="Protein kinase-like (PK-like)"/>
    <property type="match status" value="1"/>
</dbReference>
<dbReference type="PANTHER" id="PTHR24351">
    <property type="entry name" value="RIBOSOMAL PROTEIN S6 KINASE"/>
    <property type="match status" value="1"/>
</dbReference>
<dbReference type="CDD" id="cd05123">
    <property type="entry name" value="STKc_AGC"/>
    <property type="match status" value="1"/>
</dbReference>
<evidence type="ECO:0000259" key="7">
    <source>
        <dbReference type="PROSITE" id="PS50011"/>
    </source>
</evidence>
<evidence type="ECO:0000256" key="5">
    <source>
        <dbReference type="ARBA" id="ARBA00022777"/>
    </source>
</evidence>
<keyword evidence="4" id="KW-0547">Nucleotide-binding</keyword>
<dbReference type="PROSITE" id="PS00108">
    <property type="entry name" value="PROTEIN_KINASE_ST"/>
    <property type="match status" value="1"/>
</dbReference>
<keyword evidence="10" id="KW-1185">Reference proteome</keyword>
<dbReference type="STRING" id="56484.A0A1Y2FI75"/>
<evidence type="ECO:0000256" key="6">
    <source>
        <dbReference type="ARBA" id="ARBA00022840"/>
    </source>
</evidence>
<protein>
    <submittedName>
        <fullName evidence="9">Kinase-like domain-containing protein</fullName>
    </submittedName>
</protein>
<dbReference type="InterPro" id="IPR008271">
    <property type="entry name" value="Ser/Thr_kinase_AS"/>
</dbReference>
<evidence type="ECO:0000256" key="4">
    <source>
        <dbReference type="ARBA" id="ARBA00022741"/>
    </source>
</evidence>